<sequence>MTLSLIVYNERRVNTGEIKAYLPETFGFRKLQSVEISGERVSGKKLYYSTCRDCIPKSNLRLHLQEGGCLAPFTAGLHNAKSAYGNAQSY</sequence>
<protein>
    <submittedName>
        <fullName evidence="1">Uncharacterized protein</fullName>
    </submittedName>
</protein>
<gene>
    <name evidence="1" type="ORF">VSU01S_20550</name>
</gene>
<reference evidence="1 2" key="1">
    <citation type="submission" date="2019-07" db="EMBL/GenBank/DDBJ databases">
        <title>Whole genome shotgun sequence of Vibrio superstes NBRC 103154.</title>
        <authorList>
            <person name="Hosoyama A."/>
            <person name="Uohara A."/>
            <person name="Ohji S."/>
            <person name="Ichikawa N."/>
        </authorList>
    </citation>
    <scope>NUCLEOTIDE SEQUENCE [LARGE SCALE GENOMIC DNA]</scope>
    <source>
        <strain evidence="1 2">NBRC 103154</strain>
    </source>
</reference>
<accession>A0A511QR56</accession>
<dbReference type="AlphaFoldDB" id="A0A511QR56"/>
<dbReference type="EMBL" id="BJXK01000007">
    <property type="protein sequence ID" value="GEM79810.1"/>
    <property type="molecule type" value="Genomic_DNA"/>
</dbReference>
<comment type="caution">
    <text evidence="1">The sequence shown here is derived from an EMBL/GenBank/DDBJ whole genome shotgun (WGS) entry which is preliminary data.</text>
</comment>
<dbReference type="Proteomes" id="UP000321113">
    <property type="component" value="Unassembled WGS sequence"/>
</dbReference>
<evidence type="ECO:0000313" key="1">
    <source>
        <dbReference type="EMBL" id="GEM79810.1"/>
    </source>
</evidence>
<keyword evidence="2" id="KW-1185">Reference proteome</keyword>
<name>A0A511QR56_9VIBR</name>
<evidence type="ECO:0000313" key="2">
    <source>
        <dbReference type="Proteomes" id="UP000321113"/>
    </source>
</evidence>
<proteinExistence type="predicted"/>
<organism evidence="1 2">
    <name type="scientific">Vibrio superstes NBRC 103154</name>
    <dbReference type="NCBI Taxonomy" id="1219062"/>
    <lineage>
        <taxon>Bacteria</taxon>
        <taxon>Pseudomonadati</taxon>
        <taxon>Pseudomonadota</taxon>
        <taxon>Gammaproteobacteria</taxon>
        <taxon>Vibrionales</taxon>
        <taxon>Vibrionaceae</taxon>
        <taxon>Vibrio</taxon>
    </lineage>
</organism>